<accession>A0A317QGF6</accession>
<dbReference type="PANTHER" id="PTHR43133">
    <property type="entry name" value="RNA POLYMERASE ECF-TYPE SIGMA FACTO"/>
    <property type="match status" value="1"/>
</dbReference>
<dbReference type="PANTHER" id="PTHR43133:SF25">
    <property type="entry name" value="RNA POLYMERASE SIGMA FACTOR RFAY-RELATED"/>
    <property type="match status" value="1"/>
</dbReference>
<dbReference type="Gene3D" id="1.10.1740.10">
    <property type="match status" value="1"/>
</dbReference>
<evidence type="ECO:0000256" key="3">
    <source>
        <dbReference type="ARBA" id="ARBA00023082"/>
    </source>
</evidence>
<dbReference type="SUPFAM" id="SSF88659">
    <property type="entry name" value="Sigma3 and sigma4 domains of RNA polymerase sigma factors"/>
    <property type="match status" value="1"/>
</dbReference>
<evidence type="ECO:0000313" key="7">
    <source>
        <dbReference type="EMBL" id="PWW22149.1"/>
    </source>
</evidence>
<evidence type="ECO:0000256" key="4">
    <source>
        <dbReference type="ARBA" id="ARBA00023163"/>
    </source>
</evidence>
<dbReference type="Proteomes" id="UP000246661">
    <property type="component" value="Unassembled WGS sequence"/>
</dbReference>
<dbReference type="Pfam" id="PF04542">
    <property type="entry name" value="Sigma70_r2"/>
    <property type="match status" value="1"/>
</dbReference>
<gene>
    <name evidence="7" type="ORF">JD79_01297</name>
</gene>
<dbReference type="Gene3D" id="1.10.10.10">
    <property type="entry name" value="Winged helix-like DNA-binding domain superfamily/Winged helix DNA-binding domain"/>
    <property type="match status" value="1"/>
</dbReference>
<evidence type="ECO:0000256" key="1">
    <source>
        <dbReference type="ARBA" id="ARBA00010641"/>
    </source>
</evidence>
<dbReference type="InterPro" id="IPR039425">
    <property type="entry name" value="RNA_pol_sigma-70-like"/>
</dbReference>
<comment type="similarity">
    <text evidence="1">Belongs to the sigma-70 factor family. ECF subfamily.</text>
</comment>
<feature type="domain" description="RNA polymerase sigma-70 region 2" evidence="5">
    <location>
        <begin position="59"/>
        <end position="126"/>
    </location>
</feature>
<feature type="domain" description="RNA polymerase sigma factor 70 region 4 type 2" evidence="6">
    <location>
        <begin position="157"/>
        <end position="209"/>
    </location>
</feature>
<dbReference type="InterPro" id="IPR036388">
    <property type="entry name" value="WH-like_DNA-bd_sf"/>
</dbReference>
<dbReference type="EMBL" id="QGTX01000001">
    <property type="protein sequence ID" value="PWW22149.1"/>
    <property type="molecule type" value="Genomic_DNA"/>
</dbReference>
<evidence type="ECO:0000313" key="8">
    <source>
        <dbReference type="Proteomes" id="UP000246661"/>
    </source>
</evidence>
<dbReference type="InterPro" id="IPR013325">
    <property type="entry name" value="RNA_pol_sigma_r2"/>
</dbReference>
<reference evidence="8" key="1">
    <citation type="submission" date="2018-05" db="EMBL/GenBank/DDBJ databases">
        <authorList>
            <person name="Klenk H.-P."/>
            <person name="Huntemann M."/>
            <person name="Clum A."/>
            <person name="Pillay M."/>
            <person name="Palaniappan K."/>
            <person name="Varghese N."/>
            <person name="Mikhailova N."/>
            <person name="Stamatis D."/>
            <person name="Reddy T."/>
            <person name="Daum C."/>
            <person name="Shapiro N."/>
            <person name="Ivanova N."/>
            <person name="Kyrpides N."/>
            <person name="Woyke T."/>
        </authorList>
    </citation>
    <scope>NUCLEOTIDE SEQUENCE [LARGE SCALE GENOMIC DNA]</scope>
    <source>
        <strain evidence="8">DSM 45417</strain>
    </source>
</reference>
<dbReference type="GO" id="GO:0003677">
    <property type="term" value="F:DNA binding"/>
    <property type="evidence" value="ECO:0007669"/>
    <property type="project" value="InterPro"/>
</dbReference>
<protein>
    <submittedName>
        <fullName evidence="7">RNA polymerase sigma-70 factor (ECF subfamily)</fullName>
    </submittedName>
</protein>
<evidence type="ECO:0000256" key="2">
    <source>
        <dbReference type="ARBA" id="ARBA00023015"/>
    </source>
</evidence>
<dbReference type="AlphaFoldDB" id="A0A317QGF6"/>
<keyword evidence="3" id="KW-0731">Sigma factor</keyword>
<comment type="caution">
    <text evidence="7">The sequence shown here is derived from an EMBL/GenBank/DDBJ whole genome shotgun (WGS) entry which is preliminary data.</text>
</comment>
<name>A0A317QGF6_9ACTN</name>
<dbReference type="GO" id="GO:0006352">
    <property type="term" value="P:DNA-templated transcription initiation"/>
    <property type="evidence" value="ECO:0007669"/>
    <property type="project" value="InterPro"/>
</dbReference>
<keyword evidence="8" id="KW-1185">Reference proteome</keyword>
<dbReference type="SUPFAM" id="SSF88946">
    <property type="entry name" value="Sigma2 domain of RNA polymerase sigma factors"/>
    <property type="match status" value="1"/>
</dbReference>
<keyword evidence="2" id="KW-0805">Transcription regulation</keyword>
<dbReference type="Pfam" id="PF08281">
    <property type="entry name" value="Sigma70_r4_2"/>
    <property type="match status" value="1"/>
</dbReference>
<evidence type="ECO:0000259" key="6">
    <source>
        <dbReference type="Pfam" id="PF08281"/>
    </source>
</evidence>
<dbReference type="NCBIfam" id="TIGR02937">
    <property type="entry name" value="sigma70-ECF"/>
    <property type="match status" value="1"/>
</dbReference>
<organism evidence="7 8">
    <name type="scientific">Geodermatophilus normandii</name>
    <dbReference type="NCBI Taxonomy" id="1137989"/>
    <lineage>
        <taxon>Bacteria</taxon>
        <taxon>Bacillati</taxon>
        <taxon>Actinomycetota</taxon>
        <taxon>Actinomycetes</taxon>
        <taxon>Geodermatophilales</taxon>
        <taxon>Geodermatophilaceae</taxon>
        <taxon>Geodermatophilus</taxon>
    </lineage>
</organism>
<dbReference type="InterPro" id="IPR007627">
    <property type="entry name" value="RNA_pol_sigma70_r2"/>
</dbReference>
<keyword evidence="4" id="KW-0804">Transcription</keyword>
<dbReference type="InterPro" id="IPR014284">
    <property type="entry name" value="RNA_pol_sigma-70_dom"/>
</dbReference>
<dbReference type="InterPro" id="IPR013249">
    <property type="entry name" value="RNA_pol_sigma70_r4_t2"/>
</dbReference>
<dbReference type="InterPro" id="IPR013324">
    <property type="entry name" value="RNA_pol_sigma_r3/r4-like"/>
</dbReference>
<dbReference type="GO" id="GO:0016987">
    <property type="term" value="F:sigma factor activity"/>
    <property type="evidence" value="ECO:0007669"/>
    <property type="project" value="UniProtKB-KW"/>
</dbReference>
<proteinExistence type="inferred from homology"/>
<evidence type="ECO:0000259" key="5">
    <source>
        <dbReference type="Pfam" id="PF04542"/>
    </source>
</evidence>
<sequence length="226" mass="24288">MCPVVAASVVPPARAARVSAVGVTIGRSRTCGCVITMHGPPPPRNPRRVRPDELFEEAYRASGTAVLGYALRRSVSREDAYDVVAETFATAWRRRADLPAEPDEVRPWLFGIARRCLANTARGAERAGRLGARLGDALAGAEVPDPAVLHEHSTDRRRLTDALRQLSPEDRELVTLIAWEGLTPAQAATALGLAAGTARVRLHRARTRLRAALAPSADVEETSGAH</sequence>